<evidence type="ECO:0008006" key="5">
    <source>
        <dbReference type="Google" id="ProtNLM"/>
    </source>
</evidence>
<dbReference type="Gene3D" id="3.40.50.2000">
    <property type="entry name" value="Glycogen Phosphorylase B"/>
    <property type="match status" value="2"/>
</dbReference>
<organism evidence="3 4">
    <name type="scientific">Candidatus Gottesmanbacteria bacterium RIFCSPHIGHO2_01_FULL_39_10</name>
    <dbReference type="NCBI Taxonomy" id="1798375"/>
    <lineage>
        <taxon>Bacteria</taxon>
        <taxon>Candidatus Gottesmaniibacteriota</taxon>
    </lineage>
</organism>
<sequence>MSNGIVNIEKVKPVESGRGKPKVLFLYDFPIHGGGSGAYVKYLALRLVEKYRYKDRIAIAAPDKIEIDPRIKQYNLKVPQIPVFIGRPGLEKSKRYADLSAEELADLYKAYIDGTIKVVKDFRPDIIHVHHTFLNLWAARFVRSLFGTRFIATSHGSDLQAISKDRRYYKMTRDALNAASFITVVSGDTRAKLLKMFGSHLSAKTRTIPGGIRLSQFPANKNMEKERKQMGLSGKKMALFTGRLITEKGVEFLVKAARKINGQVIIAGDGPQRKKLAELIEKLNIHNVTLLGFFSDRQRIIDLYYLADVFVSPALWDEPLGLTIIEAMAAKTPPVVTRKGGIVMAIKDGVNGMFVRPRNANEIAKAVNYLFENNDKREKMGMAARKTVEEKFTWTDIADRFDKLYVKLVRNGKH</sequence>
<evidence type="ECO:0000259" key="2">
    <source>
        <dbReference type="Pfam" id="PF13439"/>
    </source>
</evidence>
<protein>
    <recommendedName>
        <fullName evidence="5">Glycosyl transferase family 1 domain-containing protein</fullName>
    </recommendedName>
</protein>
<reference evidence="3 4" key="1">
    <citation type="journal article" date="2016" name="Nat. Commun.">
        <title>Thousands of microbial genomes shed light on interconnected biogeochemical processes in an aquifer system.</title>
        <authorList>
            <person name="Anantharaman K."/>
            <person name="Brown C.T."/>
            <person name="Hug L.A."/>
            <person name="Sharon I."/>
            <person name="Castelle C.J."/>
            <person name="Probst A.J."/>
            <person name="Thomas B.C."/>
            <person name="Singh A."/>
            <person name="Wilkins M.J."/>
            <person name="Karaoz U."/>
            <person name="Brodie E.L."/>
            <person name="Williams K.H."/>
            <person name="Hubbard S.S."/>
            <person name="Banfield J.F."/>
        </authorList>
    </citation>
    <scope>NUCLEOTIDE SEQUENCE [LARGE SCALE GENOMIC DNA]</scope>
</reference>
<proteinExistence type="predicted"/>
<comment type="caution">
    <text evidence="3">The sequence shown here is derived from an EMBL/GenBank/DDBJ whole genome shotgun (WGS) entry which is preliminary data.</text>
</comment>
<evidence type="ECO:0000259" key="1">
    <source>
        <dbReference type="Pfam" id="PF00534"/>
    </source>
</evidence>
<dbReference type="InterPro" id="IPR001296">
    <property type="entry name" value="Glyco_trans_1"/>
</dbReference>
<dbReference type="InterPro" id="IPR050194">
    <property type="entry name" value="Glycosyltransferase_grp1"/>
</dbReference>
<dbReference type="Pfam" id="PF13439">
    <property type="entry name" value="Glyco_transf_4"/>
    <property type="match status" value="1"/>
</dbReference>
<dbReference type="AlphaFoldDB" id="A0A1F5ZNN2"/>
<evidence type="ECO:0000313" key="3">
    <source>
        <dbReference type="EMBL" id="OGG14116.1"/>
    </source>
</evidence>
<gene>
    <name evidence="3" type="ORF">A2773_05185</name>
</gene>
<dbReference type="InterPro" id="IPR028098">
    <property type="entry name" value="Glyco_trans_4-like_N"/>
</dbReference>
<dbReference type="Proteomes" id="UP000177383">
    <property type="component" value="Unassembled WGS sequence"/>
</dbReference>
<dbReference type="SUPFAM" id="SSF53756">
    <property type="entry name" value="UDP-Glycosyltransferase/glycogen phosphorylase"/>
    <property type="match status" value="1"/>
</dbReference>
<dbReference type="EMBL" id="MFJE01000024">
    <property type="protein sequence ID" value="OGG14116.1"/>
    <property type="molecule type" value="Genomic_DNA"/>
</dbReference>
<dbReference type="Pfam" id="PF00534">
    <property type="entry name" value="Glycos_transf_1"/>
    <property type="match status" value="1"/>
</dbReference>
<dbReference type="STRING" id="1798375.A2773_05185"/>
<feature type="domain" description="Glycosyltransferase subfamily 4-like N-terminal" evidence="2">
    <location>
        <begin position="112"/>
        <end position="215"/>
    </location>
</feature>
<dbReference type="GO" id="GO:0016757">
    <property type="term" value="F:glycosyltransferase activity"/>
    <property type="evidence" value="ECO:0007669"/>
    <property type="project" value="InterPro"/>
</dbReference>
<evidence type="ECO:0000313" key="4">
    <source>
        <dbReference type="Proteomes" id="UP000177383"/>
    </source>
</evidence>
<accession>A0A1F5ZNN2</accession>
<name>A0A1F5ZNN2_9BACT</name>
<dbReference type="PANTHER" id="PTHR45947">
    <property type="entry name" value="SULFOQUINOVOSYL TRANSFERASE SQD2"/>
    <property type="match status" value="1"/>
</dbReference>
<dbReference type="CDD" id="cd03801">
    <property type="entry name" value="GT4_PimA-like"/>
    <property type="match status" value="1"/>
</dbReference>
<feature type="domain" description="Glycosyl transferase family 1" evidence="1">
    <location>
        <begin position="223"/>
        <end position="386"/>
    </location>
</feature>
<dbReference type="PANTHER" id="PTHR45947:SF3">
    <property type="entry name" value="SULFOQUINOVOSYL TRANSFERASE SQD2"/>
    <property type="match status" value="1"/>
</dbReference>